<dbReference type="EMBL" id="AWTN01000064">
    <property type="protein sequence ID" value="KGG95017.1"/>
    <property type="molecule type" value="Genomic_DNA"/>
</dbReference>
<comment type="caution">
    <text evidence="2">The sequence shown here is derived from an EMBL/GenBank/DDBJ whole genome shotgun (WGS) entry which is preliminary data.</text>
</comment>
<organism evidence="2 3">
    <name type="scientific">Comamonas thiooxydans</name>
    <dbReference type="NCBI Taxonomy" id="363952"/>
    <lineage>
        <taxon>Bacteria</taxon>
        <taxon>Pseudomonadati</taxon>
        <taxon>Pseudomonadota</taxon>
        <taxon>Betaproteobacteria</taxon>
        <taxon>Burkholderiales</taxon>
        <taxon>Comamonadaceae</taxon>
        <taxon>Comamonas</taxon>
    </lineage>
</organism>
<evidence type="ECO:0000313" key="1">
    <source>
        <dbReference type="EMBL" id="KGG95017.1"/>
    </source>
</evidence>
<name>A0A096CPH3_9BURK</name>
<dbReference type="Proteomes" id="UP000029567">
    <property type="component" value="Unassembled WGS sequence"/>
</dbReference>
<evidence type="ECO:0000313" key="2">
    <source>
        <dbReference type="EMBL" id="KGH20013.1"/>
    </source>
</evidence>
<keyword evidence="3" id="KW-1185">Reference proteome</keyword>
<proteinExistence type="predicted"/>
<accession>A0A096CPH3</accession>
<evidence type="ECO:0000313" key="3">
    <source>
        <dbReference type="Proteomes" id="UP000029549"/>
    </source>
</evidence>
<gene>
    <name evidence="1" type="ORF">P245_07285</name>
    <name evidence="2" type="ORF">P608_03430</name>
</gene>
<dbReference type="Proteomes" id="UP000029549">
    <property type="component" value="Unassembled WGS sequence"/>
</dbReference>
<dbReference type="EMBL" id="AWTP01000024">
    <property type="protein sequence ID" value="KGH20013.1"/>
    <property type="molecule type" value="Genomic_DNA"/>
</dbReference>
<sequence length="36" mass="4156">MWPCCADKLCASKLQGLEIDFAKECMDHNRWACLQP</sequence>
<evidence type="ECO:0000313" key="4">
    <source>
        <dbReference type="Proteomes" id="UP000029567"/>
    </source>
</evidence>
<dbReference type="AlphaFoldDB" id="A0A096CPH3"/>
<reference evidence="3 4" key="1">
    <citation type="submission" date="2013-09" db="EMBL/GenBank/DDBJ databases">
        <title>High correlation between genotypes and phenotypes of environmental bacteria Comamonas testosteroni strains.</title>
        <authorList>
            <person name="Liu L."/>
            <person name="Zhu W."/>
            <person name="Xia X."/>
            <person name="Xu B."/>
            <person name="Luo M."/>
            <person name="Wang G."/>
        </authorList>
    </citation>
    <scope>NUCLEOTIDE SEQUENCE [LARGE SCALE GENOMIC DNA]</scope>
    <source>
        <strain evidence="2 3">DF2</strain>
        <strain evidence="1 4">JL14</strain>
    </source>
</reference>
<protein>
    <submittedName>
        <fullName evidence="2">Uncharacterized protein</fullName>
    </submittedName>
</protein>